<feature type="compositionally biased region" description="Basic and acidic residues" evidence="1">
    <location>
        <begin position="39"/>
        <end position="48"/>
    </location>
</feature>
<feature type="region of interest" description="Disordered" evidence="1">
    <location>
        <begin position="26"/>
        <end position="52"/>
    </location>
</feature>
<organism evidence="2 3">
    <name type="scientific">Staurois parvus</name>
    <dbReference type="NCBI Taxonomy" id="386267"/>
    <lineage>
        <taxon>Eukaryota</taxon>
        <taxon>Metazoa</taxon>
        <taxon>Chordata</taxon>
        <taxon>Craniata</taxon>
        <taxon>Vertebrata</taxon>
        <taxon>Euteleostomi</taxon>
        <taxon>Amphibia</taxon>
        <taxon>Batrachia</taxon>
        <taxon>Anura</taxon>
        <taxon>Neobatrachia</taxon>
        <taxon>Ranoidea</taxon>
        <taxon>Ranidae</taxon>
        <taxon>Staurois</taxon>
    </lineage>
</organism>
<evidence type="ECO:0000313" key="3">
    <source>
        <dbReference type="Proteomes" id="UP001162483"/>
    </source>
</evidence>
<feature type="compositionally biased region" description="Low complexity" evidence="1">
    <location>
        <begin position="26"/>
        <end position="36"/>
    </location>
</feature>
<keyword evidence="3" id="KW-1185">Reference proteome</keyword>
<sequence length="80" mass="8779">MYTVITYSLSSLRRWRGCLLSAERAGASPAPVPSAAMLKKPENRKSETGTRLQNEAWSAAAREFLLAFGERGSGFFKPCP</sequence>
<proteinExistence type="predicted"/>
<accession>A0ABN9CS57</accession>
<dbReference type="EMBL" id="CATNWA010012241">
    <property type="protein sequence ID" value="CAI9563030.1"/>
    <property type="molecule type" value="Genomic_DNA"/>
</dbReference>
<reference evidence="2" key="1">
    <citation type="submission" date="2023-05" db="EMBL/GenBank/DDBJ databases">
        <authorList>
            <person name="Stuckert A."/>
        </authorList>
    </citation>
    <scope>NUCLEOTIDE SEQUENCE</scope>
</reference>
<evidence type="ECO:0000313" key="2">
    <source>
        <dbReference type="EMBL" id="CAI9563030.1"/>
    </source>
</evidence>
<dbReference type="Proteomes" id="UP001162483">
    <property type="component" value="Unassembled WGS sequence"/>
</dbReference>
<comment type="caution">
    <text evidence="2">The sequence shown here is derived from an EMBL/GenBank/DDBJ whole genome shotgun (WGS) entry which is preliminary data.</text>
</comment>
<name>A0ABN9CS57_9NEOB</name>
<gene>
    <name evidence="2" type="ORF">SPARVUS_LOCUS5691156</name>
</gene>
<evidence type="ECO:0000256" key="1">
    <source>
        <dbReference type="SAM" id="MobiDB-lite"/>
    </source>
</evidence>
<protein>
    <submittedName>
        <fullName evidence="2">Uncharacterized protein</fullName>
    </submittedName>
</protein>
<feature type="non-terminal residue" evidence="2">
    <location>
        <position position="80"/>
    </location>
</feature>